<dbReference type="STRING" id="576137.A0A1L7WHX6"/>
<feature type="compositionally biased region" description="Basic and acidic residues" evidence="14">
    <location>
        <begin position="188"/>
        <end position="197"/>
    </location>
</feature>
<dbReference type="InterPro" id="IPR036936">
    <property type="entry name" value="CRIB_dom_sf"/>
</dbReference>
<feature type="compositionally biased region" description="Polar residues" evidence="14">
    <location>
        <begin position="166"/>
        <end position="187"/>
    </location>
</feature>
<dbReference type="GO" id="GO:0019236">
    <property type="term" value="P:response to pheromone"/>
    <property type="evidence" value="ECO:0007669"/>
    <property type="project" value="UniProtKB-KW"/>
</dbReference>
<keyword evidence="4" id="KW-0963">Cytoplasm</keyword>
<comment type="catalytic activity">
    <reaction evidence="12">
        <text>L-seryl-[protein] + ATP = O-phospho-L-seryl-[protein] + ADP + H(+)</text>
        <dbReference type="Rhea" id="RHEA:17989"/>
        <dbReference type="Rhea" id="RHEA-COMP:9863"/>
        <dbReference type="Rhea" id="RHEA-COMP:11604"/>
        <dbReference type="ChEBI" id="CHEBI:15378"/>
        <dbReference type="ChEBI" id="CHEBI:29999"/>
        <dbReference type="ChEBI" id="CHEBI:30616"/>
        <dbReference type="ChEBI" id="CHEBI:83421"/>
        <dbReference type="ChEBI" id="CHEBI:456216"/>
        <dbReference type="EC" id="2.7.11.1"/>
    </reaction>
</comment>
<feature type="compositionally biased region" description="Polar residues" evidence="14">
    <location>
        <begin position="40"/>
        <end position="50"/>
    </location>
</feature>
<feature type="region of interest" description="Disordered" evidence="14">
    <location>
        <begin position="323"/>
        <end position="420"/>
    </location>
</feature>
<dbReference type="InterPro" id="IPR000719">
    <property type="entry name" value="Prot_kinase_dom"/>
</dbReference>
<feature type="compositionally biased region" description="Basic residues" evidence="14">
    <location>
        <begin position="7"/>
        <end position="16"/>
    </location>
</feature>
<comment type="subcellular location">
    <subcellularLocation>
        <location evidence="1">Cytoplasm</location>
    </subcellularLocation>
</comment>
<feature type="region of interest" description="Disordered" evidence="14">
    <location>
        <begin position="145"/>
        <end position="228"/>
    </location>
</feature>
<dbReference type="GO" id="GO:0004674">
    <property type="term" value="F:protein serine/threonine kinase activity"/>
    <property type="evidence" value="ECO:0007669"/>
    <property type="project" value="UniProtKB-KW"/>
</dbReference>
<evidence type="ECO:0000256" key="7">
    <source>
        <dbReference type="ARBA" id="ARBA00022679"/>
    </source>
</evidence>
<keyword evidence="18" id="KW-1185">Reference proteome</keyword>
<name>A0A1L7WHX6_9HELO</name>
<dbReference type="Gene3D" id="3.30.200.20">
    <property type="entry name" value="Phosphorylase Kinase, domain 1"/>
    <property type="match status" value="1"/>
</dbReference>
<evidence type="ECO:0000313" key="18">
    <source>
        <dbReference type="Proteomes" id="UP000184330"/>
    </source>
</evidence>
<keyword evidence="5" id="KW-0589">Pheromone response</keyword>
<feature type="region of interest" description="Disordered" evidence="14">
    <location>
        <begin position="436"/>
        <end position="541"/>
    </location>
</feature>
<dbReference type="EC" id="2.7.11.1" evidence="3"/>
<feature type="binding site" evidence="13">
    <location>
        <position position="587"/>
    </location>
    <ligand>
        <name>ATP</name>
        <dbReference type="ChEBI" id="CHEBI:30616"/>
    </ligand>
</feature>
<keyword evidence="7" id="KW-0808">Transferase</keyword>
<proteinExistence type="inferred from homology"/>
<dbReference type="CDD" id="cd06614">
    <property type="entry name" value="STKc_PAK"/>
    <property type="match status" value="1"/>
</dbReference>
<dbReference type="GO" id="GO:0005524">
    <property type="term" value="F:ATP binding"/>
    <property type="evidence" value="ECO:0007669"/>
    <property type="project" value="UniProtKB-UniRule"/>
</dbReference>
<keyword evidence="6" id="KW-0723">Serine/threonine-protein kinase</keyword>
<evidence type="ECO:0000313" key="17">
    <source>
        <dbReference type="EMBL" id="CZR52383.1"/>
    </source>
</evidence>
<evidence type="ECO:0000256" key="3">
    <source>
        <dbReference type="ARBA" id="ARBA00012513"/>
    </source>
</evidence>
<feature type="region of interest" description="Disordered" evidence="14">
    <location>
        <begin position="1"/>
        <end position="127"/>
    </location>
</feature>
<dbReference type="Pfam" id="PF00069">
    <property type="entry name" value="Pkinase"/>
    <property type="match status" value="1"/>
</dbReference>
<protein>
    <recommendedName>
        <fullName evidence="3">non-specific serine/threonine protein kinase</fullName>
        <ecNumber evidence="3">2.7.11.1</ecNumber>
    </recommendedName>
</protein>
<evidence type="ECO:0000256" key="6">
    <source>
        <dbReference type="ARBA" id="ARBA00022527"/>
    </source>
</evidence>
<dbReference type="PROSITE" id="PS00108">
    <property type="entry name" value="PROTEIN_KINASE_ST"/>
    <property type="match status" value="1"/>
</dbReference>
<evidence type="ECO:0000256" key="2">
    <source>
        <dbReference type="ARBA" id="ARBA00008874"/>
    </source>
</evidence>
<comment type="catalytic activity">
    <reaction evidence="11">
        <text>L-threonyl-[protein] + ATP = O-phospho-L-threonyl-[protein] + ADP + H(+)</text>
        <dbReference type="Rhea" id="RHEA:46608"/>
        <dbReference type="Rhea" id="RHEA-COMP:11060"/>
        <dbReference type="Rhea" id="RHEA-COMP:11605"/>
        <dbReference type="ChEBI" id="CHEBI:15378"/>
        <dbReference type="ChEBI" id="CHEBI:30013"/>
        <dbReference type="ChEBI" id="CHEBI:30616"/>
        <dbReference type="ChEBI" id="CHEBI:61977"/>
        <dbReference type="ChEBI" id="CHEBI:456216"/>
        <dbReference type="EC" id="2.7.11.1"/>
    </reaction>
</comment>
<feature type="compositionally biased region" description="Polar residues" evidence="14">
    <location>
        <begin position="145"/>
        <end position="154"/>
    </location>
</feature>
<dbReference type="PROSITE" id="PS00107">
    <property type="entry name" value="PROTEIN_KINASE_ATP"/>
    <property type="match status" value="1"/>
</dbReference>
<feature type="domain" description="Protein kinase" evidence="15">
    <location>
        <begin position="558"/>
        <end position="809"/>
    </location>
</feature>
<dbReference type="SUPFAM" id="SSF56112">
    <property type="entry name" value="Protein kinase-like (PK-like)"/>
    <property type="match status" value="1"/>
</dbReference>
<dbReference type="PROSITE" id="PS50108">
    <property type="entry name" value="CRIB"/>
    <property type="match status" value="1"/>
</dbReference>
<dbReference type="InterPro" id="IPR017441">
    <property type="entry name" value="Protein_kinase_ATP_BS"/>
</dbReference>
<dbReference type="GO" id="GO:0106310">
    <property type="term" value="F:protein serine kinase activity"/>
    <property type="evidence" value="ECO:0007669"/>
    <property type="project" value="RHEA"/>
</dbReference>
<feature type="compositionally biased region" description="Low complexity" evidence="14">
    <location>
        <begin position="51"/>
        <end position="65"/>
    </location>
</feature>
<dbReference type="PROSITE" id="PS50011">
    <property type="entry name" value="PROTEIN_KINASE_DOM"/>
    <property type="match status" value="1"/>
</dbReference>
<dbReference type="GO" id="GO:0030447">
    <property type="term" value="P:filamentous growth"/>
    <property type="evidence" value="ECO:0007669"/>
    <property type="project" value="UniProtKB-ARBA"/>
</dbReference>
<feature type="compositionally biased region" description="Polar residues" evidence="14">
    <location>
        <begin position="337"/>
        <end position="347"/>
    </location>
</feature>
<dbReference type="FunFam" id="1.10.510.10:FF:000011">
    <property type="entry name" value="Non-specific serine/threonine protein kinase"/>
    <property type="match status" value="1"/>
</dbReference>
<dbReference type="Gene3D" id="3.90.810.10">
    <property type="entry name" value="CRIB domain"/>
    <property type="match status" value="1"/>
</dbReference>
<feature type="compositionally biased region" description="Polar residues" evidence="14">
    <location>
        <begin position="487"/>
        <end position="518"/>
    </location>
</feature>
<feature type="domain" description="CRIB" evidence="16">
    <location>
        <begin position="241"/>
        <end position="254"/>
    </location>
</feature>
<evidence type="ECO:0000256" key="10">
    <source>
        <dbReference type="ARBA" id="ARBA00022840"/>
    </source>
</evidence>
<dbReference type="GO" id="GO:0005737">
    <property type="term" value="C:cytoplasm"/>
    <property type="evidence" value="ECO:0007669"/>
    <property type="project" value="UniProtKB-SubCell"/>
</dbReference>
<keyword evidence="9 17" id="KW-0418">Kinase</keyword>
<comment type="similarity">
    <text evidence="2">Belongs to the protein kinase superfamily. STE Ser/Thr protein kinase family. STE20 subfamily.</text>
</comment>
<sequence length="839" mass="92198">MEEPKSNPKHTKRLTKRPPPSLAASFSNLSTDGRSERQQSLRSQNSTTNLQRSPSAPQHPQSQQQYTHTRQTTSPGSIAYNSSSSSLDRQISAPSPILGSSEFNSSGPGQGGVSYNPQSHTTRHTLSDKTSQEFIGAPFDGSGILNQLSGYQNSLRRPPPPPLAHTTPNLQMMSPPLRQSASFSSGDKMNEKSKARTSDGQSSAKRFSDETKDPKTGMIRKKSGLSGLMSNMLGSPRTPKISAPENPVHVTHVGYDNQTGQFTGLPQEWARILEQAGVSKKEQAEADQGVLKNVVDFYQMNAEKGDEEIWEKIPQARVPDLRIGTSTPGPLSPGLLNAQNYSALSSPPASPRFPANHETSFENPRSPPPVPRPGQSPQILQSKDMNGMVPTRPAPRPPVAYPTRAAPPPPKDSGIGMPRQSEDLPALAYVPPAQDTSAMLPEEHRSRSNSRVNGVSSPYAPSPVQVASPQVVYQQQMQQQQQGQLQNISRAPSKRQQNGPTGQNVEMDNGISHPSQQMRVRPQDQARARPRQRQQAPNTDIVARLTQICSKGDPREIYEDLVKIGQGASGGVFTGHKKDNFSLVAIKQMNLEQQPKKELIINEIIVMKDSRHPNIVNFIDSFLIQGELWVIMEYMEGGSLTDVVTFNIMTEGQIAAVCRETLMGLQHLHSKGVIHRDIKSDNILLSNDGNIKLTDFGFCAQINEHQSKRSTMVGTPYWMAPEVVTRKEYGRKVDIWSLGIMAIEMIEGEPPYLTESPLRALYLIATNGTPTVKEPQNLSAVFQDFLSFALKVDPEKRASAHDLLRHDFMKKCADLASLSPLVRSARSARAQEKASKMSA</sequence>
<evidence type="ECO:0000256" key="14">
    <source>
        <dbReference type="SAM" id="MobiDB-lite"/>
    </source>
</evidence>
<evidence type="ECO:0000259" key="15">
    <source>
        <dbReference type="PROSITE" id="PS50011"/>
    </source>
</evidence>
<evidence type="ECO:0000256" key="9">
    <source>
        <dbReference type="ARBA" id="ARBA00022777"/>
    </source>
</evidence>
<gene>
    <name evidence="17" type="ORF">PAC_02260</name>
</gene>
<evidence type="ECO:0000256" key="1">
    <source>
        <dbReference type="ARBA" id="ARBA00004496"/>
    </source>
</evidence>
<dbReference type="SMART" id="SM00220">
    <property type="entry name" value="S_TKc"/>
    <property type="match status" value="1"/>
</dbReference>
<dbReference type="Pfam" id="PF00786">
    <property type="entry name" value="PBD"/>
    <property type="match status" value="1"/>
</dbReference>
<evidence type="ECO:0000256" key="11">
    <source>
        <dbReference type="ARBA" id="ARBA00047899"/>
    </source>
</evidence>
<dbReference type="EMBL" id="FJOG01000002">
    <property type="protein sequence ID" value="CZR52383.1"/>
    <property type="molecule type" value="Genomic_DNA"/>
</dbReference>
<dbReference type="InterPro" id="IPR011009">
    <property type="entry name" value="Kinase-like_dom_sf"/>
</dbReference>
<evidence type="ECO:0000256" key="13">
    <source>
        <dbReference type="PROSITE-ProRule" id="PRU10141"/>
    </source>
</evidence>
<feature type="compositionally biased region" description="Pro residues" evidence="14">
    <location>
        <begin position="365"/>
        <end position="374"/>
    </location>
</feature>
<dbReference type="Gene3D" id="1.10.510.10">
    <property type="entry name" value="Transferase(Phosphotransferase) domain 1"/>
    <property type="match status" value="1"/>
</dbReference>
<dbReference type="InterPro" id="IPR008271">
    <property type="entry name" value="Ser/Thr_kinase_AS"/>
</dbReference>
<keyword evidence="10 13" id="KW-0067">ATP-binding</keyword>
<evidence type="ECO:0000256" key="8">
    <source>
        <dbReference type="ARBA" id="ARBA00022741"/>
    </source>
</evidence>
<organism evidence="17 18">
    <name type="scientific">Phialocephala subalpina</name>
    <dbReference type="NCBI Taxonomy" id="576137"/>
    <lineage>
        <taxon>Eukaryota</taxon>
        <taxon>Fungi</taxon>
        <taxon>Dikarya</taxon>
        <taxon>Ascomycota</taxon>
        <taxon>Pezizomycotina</taxon>
        <taxon>Leotiomycetes</taxon>
        <taxon>Helotiales</taxon>
        <taxon>Mollisiaceae</taxon>
        <taxon>Phialocephala</taxon>
        <taxon>Phialocephala fortinii species complex</taxon>
    </lineage>
</organism>
<dbReference type="InterPro" id="IPR000095">
    <property type="entry name" value="CRIB_dom"/>
</dbReference>
<dbReference type="OrthoDB" id="248923at2759"/>
<dbReference type="PANTHER" id="PTHR45832">
    <property type="entry name" value="SERINE/THREONINE-PROTEIN KINASE SAMKA-RELATED-RELATED"/>
    <property type="match status" value="1"/>
</dbReference>
<evidence type="ECO:0000259" key="16">
    <source>
        <dbReference type="PROSITE" id="PS50108"/>
    </source>
</evidence>
<dbReference type="Proteomes" id="UP000184330">
    <property type="component" value="Unassembled WGS sequence"/>
</dbReference>
<dbReference type="CDD" id="cd01093">
    <property type="entry name" value="CRIB_PAK_like"/>
    <property type="match status" value="1"/>
</dbReference>
<accession>A0A1L7WHX6</accession>
<feature type="compositionally biased region" description="Low complexity" evidence="14">
    <location>
        <begin position="449"/>
        <end position="486"/>
    </location>
</feature>
<evidence type="ECO:0000256" key="12">
    <source>
        <dbReference type="ARBA" id="ARBA00048679"/>
    </source>
</evidence>
<reference evidence="17 18" key="1">
    <citation type="submission" date="2016-03" db="EMBL/GenBank/DDBJ databases">
        <authorList>
            <person name="Ploux O."/>
        </authorList>
    </citation>
    <scope>NUCLEOTIDE SEQUENCE [LARGE SCALE GENOMIC DNA]</scope>
    <source>
        <strain evidence="17 18">UAMH 11012</strain>
    </source>
</reference>
<feature type="compositionally biased region" description="Polar residues" evidence="14">
    <location>
        <begin position="66"/>
        <end position="93"/>
    </location>
</feature>
<feature type="compositionally biased region" description="Polar residues" evidence="14">
    <location>
        <begin position="101"/>
        <end position="120"/>
    </location>
</feature>
<keyword evidence="8 13" id="KW-0547">Nucleotide-binding</keyword>
<dbReference type="FunFam" id="3.30.200.20:FF:000385">
    <property type="entry name" value="Non-specific serine/threonine protein kinase"/>
    <property type="match status" value="1"/>
</dbReference>
<feature type="compositionally biased region" description="Basic and acidic residues" evidence="14">
    <location>
        <begin position="206"/>
        <end position="215"/>
    </location>
</feature>
<dbReference type="InterPro" id="IPR033923">
    <property type="entry name" value="PAK_BD"/>
</dbReference>
<evidence type="ECO:0000256" key="4">
    <source>
        <dbReference type="ARBA" id="ARBA00022490"/>
    </source>
</evidence>
<evidence type="ECO:0000256" key="5">
    <source>
        <dbReference type="ARBA" id="ARBA00022507"/>
    </source>
</evidence>
<dbReference type="SMART" id="SM00285">
    <property type="entry name" value="PBD"/>
    <property type="match status" value="1"/>
</dbReference>
<dbReference type="PANTHER" id="PTHR45832:SF22">
    <property type="entry name" value="SERINE_THREONINE-PROTEIN KINASE SAMKA-RELATED"/>
    <property type="match status" value="1"/>
</dbReference>
<feature type="compositionally biased region" description="Pro residues" evidence="14">
    <location>
        <begin position="392"/>
        <end position="411"/>
    </location>
</feature>
<dbReference type="AlphaFoldDB" id="A0A1L7WHX6"/>
<dbReference type="InterPro" id="IPR051931">
    <property type="entry name" value="PAK3-like"/>
</dbReference>